<dbReference type="eggNOG" id="COG3910">
    <property type="taxonomic scope" value="Bacteria"/>
</dbReference>
<feature type="domain" description="AAA+ ATPase" evidence="8">
    <location>
        <begin position="42"/>
        <end position="212"/>
    </location>
</feature>
<dbReference type="Proteomes" id="UP000009874">
    <property type="component" value="Unassembled WGS sequence"/>
</dbReference>
<organism evidence="9 10">
    <name type="scientific">Massilia timonae CCUG 45783</name>
    <dbReference type="NCBI Taxonomy" id="883126"/>
    <lineage>
        <taxon>Bacteria</taxon>
        <taxon>Pseudomonadati</taxon>
        <taxon>Pseudomonadota</taxon>
        <taxon>Betaproteobacteria</taxon>
        <taxon>Burkholderiales</taxon>
        <taxon>Oxalobacteraceae</taxon>
        <taxon>Telluria group</taxon>
        <taxon>Massilia</taxon>
    </lineage>
</organism>
<evidence type="ECO:0000313" key="10">
    <source>
        <dbReference type="Proteomes" id="UP000009874"/>
    </source>
</evidence>
<keyword evidence="4" id="KW-0410">Iron transport</keyword>
<name>K9DIR1_9BURK</name>
<evidence type="ECO:0000256" key="5">
    <source>
        <dbReference type="ARBA" id="ARBA00023004"/>
    </source>
</evidence>
<dbReference type="Gene3D" id="3.40.50.300">
    <property type="entry name" value="P-loop containing nucleotide triphosphate hydrolases"/>
    <property type="match status" value="2"/>
</dbReference>
<keyword evidence="3" id="KW-1003">Cell membrane</keyword>
<dbReference type="InterPro" id="IPR038729">
    <property type="entry name" value="Rad50/SbcC_AAA"/>
</dbReference>
<accession>K9DIR1</accession>
<dbReference type="PANTHER" id="PTHR42771">
    <property type="entry name" value="IRON(3+)-HYDROXAMATE IMPORT ATP-BINDING PROTEIN FHUC"/>
    <property type="match status" value="1"/>
</dbReference>
<dbReference type="RefSeq" id="WP_005662864.1">
    <property type="nucleotide sequence ID" value="NZ_JH992922.1"/>
</dbReference>
<dbReference type="HOGENOM" id="CLU_079631_2_0_4"/>
<evidence type="ECO:0000313" key="9">
    <source>
        <dbReference type="EMBL" id="EKU84679.1"/>
    </source>
</evidence>
<evidence type="ECO:0000256" key="6">
    <source>
        <dbReference type="ARBA" id="ARBA00023065"/>
    </source>
</evidence>
<dbReference type="SUPFAM" id="SSF52540">
    <property type="entry name" value="P-loop containing nucleoside triphosphate hydrolases"/>
    <property type="match status" value="1"/>
</dbReference>
<dbReference type="SMART" id="SM00382">
    <property type="entry name" value="AAA"/>
    <property type="match status" value="1"/>
</dbReference>
<dbReference type="AlphaFoldDB" id="K9DIR1"/>
<reference evidence="9 10" key="1">
    <citation type="submission" date="2012-09" db="EMBL/GenBank/DDBJ databases">
        <title>The Genome Sequence of Massilia timonae CCUG 45783.</title>
        <authorList>
            <consortium name="The Broad Institute Genome Sequencing Platform"/>
            <person name="Earl A."/>
            <person name="Ward D."/>
            <person name="Feldgarden M."/>
            <person name="Gevers D."/>
            <person name="Huys G."/>
            <person name="Walker B."/>
            <person name="Young S.K."/>
            <person name="Zeng Q."/>
            <person name="Gargeya S."/>
            <person name="Fitzgerald M."/>
            <person name="Haas B."/>
            <person name="Abouelleil A."/>
            <person name="Alvarado L."/>
            <person name="Arachchi H.M."/>
            <person name="Berlin A.M."/>
            <person name="Chapman S.B."/>
            <person name="Goldberg J."/>
            <person name="Griggs A."/>
            <person name="Gujja S."/>
            <person name="Hansen M."/>
            <person name="Howarth C."/>
            <person name="Imamovic A."/>
            <person name="Larimer J."/>
            <person name="McCowen C."/>
            <person name="Montmayeur A."/>
            <person name="Murphy C."/>
            <person name="Neiman D."/>
            <person name="Pearson M."/>
            <person name="Priest M."/>
            <person name="Roberts A."/>
            <person name="Saif S."/>
            <person name="Shea T."/>
            <person name="Sisk P."/>
            <person name="Sykes S."/>
            <person name="Wortman J."/>
            <person name="Nusbaum C."/>
            <person name="Birren B."/>
        </authorList>
    </citation>
    <scope>NUCLEOTIDE SEQUENCE [LARGE SCALE GENOMIC DNA]</scope>
    <source>
        <strain evidence="9 10">CCUG 45783</strain>
    </source>
</reference>
<dbReference type="InterPro" id="IPR003593">
    <property type="entry name" value="AAA+_ATPase"/>
</dbReference>
<dbReference type="Pfam" id="PF13476">
    <property type="entry name" value="AAA_23"/>
    <property type="match status" value="1"/>
</dbReference>
<keyword evidence="2" id="KW-0813">Transport</keyword>
<comment type="subcellular location">
    <subcellularLocation>
        <location evidence="1">Cell membrane</location>
        <topology evidence="1">Peripheral membrane protein</topology>
    </subcellularLocation>
</comment>
<dbReference type="InterPro" id="IPR051535">
    <property type="entry name" value="Siderophore_ABC-ATPase"/>
</dbReference>
<dbReference type="InterPro" id="IPR027417">
    <property type="entry name" value="P-loop_NTPase"/>
</dbReference>
<evidence type="ECO:0000256" key="4">
    <source>
        <dbReference type="ARBA" id="ARBA00022496"/>
    </source>
</evidence>
<dbReference type="GO" id="GO:0006826">
    <property type="term" value="P:iron ion transport"/>
    <property type="evidence" value="ECO:0007669"/>
    <property type="project" value="UniProtKB-KW"/>
</dbReference>
<keyword evidence="7" id="KW-0472">Membrane</keyword>
<sequence>MNKFAAKPYLQRVWPDFGDDVDFDAFPFNIPAVRDLQAIEFHADVTFFVGENGSGKSTILEAIALALGFGVEGGTMAVQLLNTQGERSPLARHVRMSRSVRRPRDSYFMRAESFYNVATYMDQQIGSASYGGNLHARSHGEAFMSVLLDKFKGNGLYLLDEPEAALSPNRQLAALRAIHQLVQQQSQFIIVTHSPILLAYPGAKILAFDASGITEMAYEDTEHYAVTRDFLNHYPRRIDQLLAPE</sequence>
<evidence type="ECO:0000256" key="1">
    <source>
        <dbReference type="ARBA" id="ARBA00004202"/>
    </source>
</evidence>
<dbReference type="PANTHER" id="PTHR42771:SF2">
    <property type="entry name" value="IRON(3+)-HYDROXAMATE IMPORT ATP-BINDING PROTEIN FHUC"/>
    <property type="match status" value="1"/>
</dbReference>
<dbReference type="GO" id="GO:0006302">
    <property type="term" value="P:double-strand break repair"/>
    <property type="evidence" value="ECO:0007669"/>
    <property type="project" value="InterPro"/>
</dbReference>
<dbReference type="GO" id="GO:0016887">
    <property type="term" value="F:ATP hydrolysis activity"/>
    <property type="evidence" value="ECO:0007669"/>
    <property type="project" value="InterPro"/>
</dbReference>
<evidence type="ECO:0000256" key="7">
    <source>
        <dbReference type="ARBA" id="ARBA00023136"/>
    </source>
</evidence>
<protein>
    <recommendedName>
        <fullName evidence="8">AAA+ ATPase domain-containing protein</fullName>
    </recommendedName>
</protein>
<gene>
    <name evidence="9" type="ORF">HMPREF9710_00114</name>
</gene>
<dbReference type="PATRIC" id="fig|883126.3.peg.115"/>
<dbReference type="OrthoDB" id="9784297at2"/>
<proteinExistence type="predicted"/>
<comment type="caution">
    <text evidence="9">The sequence shown here is derived from an EMBL/GenBank/DDBJ whole genome shotgun (WGS) entry which is preliminary data.</text>
</comment>
<keyword evidence="5" id="KW-0408">Iron</keyword>
<keyword evidence="6" id="KW-0406">Ion transport</keyword>
<evidence type="ECO:0000256" key="2">
    <source>
        <dbReference type="ARBA" id="ARBA00022448"/>
    </source>
</evidence>
<dbReference type="EMBL" id="AGZI01000002">
    <property type="protein sequence ID" value="EKU84679.1"/>
    <property type="molecule type" value="Genomic_DNA"/>
</dbReference>
<dbReference type="GO" id="GO:0005886">
    <property type="term" value="C:plasma membrane"/>
    <property type="evidence" value="ECO:0007669"/>
    <property type="project" value="UniProtKB-SubCell"/>
</dbReference>
<keyword evidence="10" id="KW-1185">Reference proteome</keyword>
<evidence type="ECO:0000256" key="3">
    <source>
        <dbReference type="ARBA" id="ARBA00022475"/>
    </source>
</evidence>
<evidence type="ECO:0000259" key="8">
    <source>
        <dbReference type="SMART" id="SM00382"/>
    </source>
</evidence>